<comment type="subcellular location">
    <subcellularLocation>
        <location evidence="1">Endoplasmic reticulum membrane</location>
        <topology evidence="1">Single-pass membrane protein</topology>
    </subcellularLocation>
</comment>
<evidence type="ECO:0000256" key="3">
    <source>
        <dbReference type="ARBA" id="ARBA00022692"/>
    </source>
</evidence>
<keyword evidence="11" id="KW-1185">Reference proteome</keyword>
<dbReference type="PROSITE" id="PS00803">
    <property type="entry name" value="CALRETICULIN_1"/>
    <property type="match status" value="1"/>
</dbReference>
<feature type="compositionally biased region" description="Basic and acidic residues" evidence="9">
    <location>
        <begin position="431"/>
        <end position="449"/>
    </location>
</feature>
<keyword evidence="3 8" id="KW-0812">Transmembrane</keyword>
<feature type="region of interest" description="Disordered" evidence="9">
    <location>
        <begin position="539"/>
        <end position="565"/>
    </location>
</feature>
<organism evidence="10 11">
    <name type="scientific">Lithohypha guttulata</name>
    <dbReference type="NCBI Taxonomy" id="1690604"/>
    <lineage>
        <taxon>Eukaryota</taxon>
        <taxon>Fungi</taxon>
        <taxon>Dikarya</taxon>
        <taxon>Ascomycota</taxon>
        <taxon>Pezizomycotina</taxon>
        <taxon>Eurotiomycetes</taxon>
        <taxon>Chaetothyriomycetidae</taxon>
        <taxon>Chaetothyriales</taxon>
        <taxon>Trichomeriaceae</taxon>
        <taxon>Lithohypha</taxon>
    </lineage>
</organism>
<feature type="region of interest" description="Disordered" evidence="9">
    <location>
        <begin position="282"/>
        <end position="316"/>
    </location>
</feature>
<evidence type="ECO:0000256" key="5">
    <source>
        <dbReference type="ARBA" id="ARBA00022989"/>
    </source>
</evidence>
<dbReference type="SUPFAM" id="SSF63887">
    <property type="entry name" value="P-domain of calnexin/calreticulin"/>
    <property type="match status" value="1"/>
</dbReference>
<evidence type="ECO:0000313" key="11">
    <source>
        <dbReference type="Proteomes" id="UP001345013"/>
    </source>
</evidence>
<evidence type="ECO:0000313" key="10">
    <source>
        <dbReference type="EMBL" id="KAK5095713.1"/>
    </source>
</evidence>
<keyword evidence="4 8" id="KW-0256">Endoplasmic reticulum</keyword>
<dbReference type="InterPro" id="IPR009033">
    <property type="entry name" value="Calreticulin/calnexin_P_dom_sf"/>
</dbReference>
<keyword evidence="7 8" id="KW-0143">Chaperone</keyword>
<dbReference type="SUPFAM" id="SSF49899">
    <property type="entry name" value="Concanavalin A-like lectins/glucanases"/>
    <property type="match status" value="2"/>
</dbReference>
<dbReference type="InterPro" id="IPR018124">
    <property type="entry name" value="Calret/calnex_CS"/>
</dbReference>
<dbReference type="EMBL" id="JAVRRG010000026">
    <property type="protein sequence ID" value="KAK5095713.1"/>
    <property type="molecule type" value="Genomic_DNA"/>
</dbReference>
<evidence type="ECO:0000256" key="7">
    <source>
        <dbReference type="ARBA" id="ARBA00023186"/>
    </source>
</evidence>
<dbReference type="PANTHER" id="PTHR11073">
    <property type="entry name" value="CALRETICULIN AND CALNEXIN"/>
    <property type="match status" value="1"/>
</dbReference>
<gene>
    <name evidence="10" type="ORF">LTR24_002930</name>
</gene>
<feature type="region of interest" description="Disordered" evidence="9">
    <location>
        <begin position="431"/>
        <end position="452"/>
    </location>
</feature>
<comment type="similarity">
    <text evidence="2 8">Belongs to the calreticulin family.</text>
</comment>
<sequence>MKYLAPALCALLASTARAEEHVSDAETGIDKPVFTPTNLKAPFLEQFTDDWETRWKPSHAKKEDSKSDEDWAYVGEWSVEEPTVLPGIAGDKGLVVKNPAAHHAISAKFAQPIDNKAKDLVVQYEVKLQKGLECGGAYMKLLRNDKALASDEFSNASPYVIMFGPDKCGTTNKVHFIFKHKNPKTGEYEEKHMKSPPSIKNDKLTHLYTLIVKKDNSFELLIDNKSVKTGSLHEDFTPAVNPSAEIDDPNDKKPEDWIDEARIADPDATKPEDWDEDAPFEIVDQDAEKPDDWLEDEPLTIPDPEAEKPEDWDDEEDGDWIPPQVPNPKCEEASGCGKWEPPTIKNPAYKGKWTAPFIDNPAYKGVWKPRVIKNPDYFEDKTPSNFEPMGAIGFEIWTMQSDITFDNIYIGHSVDDAAAFRTETYDVKKPVEEAEDVKSKPKPSDKPKSPSDLVFMDDPVTYIKEKLDLFITLAKKDPIEAIKFMPEVAGGIGGVVALAIALIALIAGSGSGAAPSKEDIKKTAQQAKVKATEVKDKAADAATSGAQAVNEEVNKRTTRSTGKAE</sequence>
<evidence type="ECO:0000256" key="2">
    <source>
        <dbReference type="ARBA" id="ARBA00010983"/>
    </source>
</evidence>
<dbReference type="Proteomes" id="UP001345013">
    <property type="component" value="Unassembled WGS sequence"/>
</dbReference>
<evidence type="ECO:0000256" key="9">
    <source>
        <dbReference type="SAM" id="MobiDB-lite"/>
    </source>
</evidence>
<dbReference type="InterPro" id="IPR001580">
    <property type="entry name" value="Calret/calnex"/>
</dbReference>
<proteinExistence type="inferred from homology"/>
<feature type="region of interest" description="Disordered" evidence="9">
    <location>
        <begin position="232"/>
        <end position="255"/>
    </location>
</feature>
<accession>A0ABR0KGB8</accession>
<dbReference type="PROSITE" id="PS00804">
    <property type="entry name" value="CALRETICULIN_2"/>
    <property type="match status" value="1"/>
</dbReference>
<dbReference type="PRINTS" id="PR00626">
    <property type="entry name" value="CALRETICULIN"/>
</dbReference>
<evidence type="ECO:0000256" key="8">
    <source>
        <dbReference type="RuleBase" id="RU362126"/>
    </source>
</evidence>
<keyword evidence="8" id="KW-0732">Signal</keyword>
<evidence type="ECO:0000256" key="4">
    <source>
        <dbReference type="ARBA" id="ARBA00022824"/>
    </source>
</evidence>
<evidence type="ECO:0000256" key="6">
    <source>
        <dbReference type="ARBA" id="ARBA00023136"/>
    </source>
</evidence>
<keyword evidence="6 8" id="KW-0472">Membrane</keyword>
<feature type="signal peptide" evidence="8">
    <location>
        <begin position="1"/>
        <end position="18"/>
    </location>
</feature>
<comment type="caution">
    <text evidence="10">The sequence shown here is derived from an EMBL/GenBank/DDBJ whole genome shotgun (WGS) entry which is preliminary data.</text>
</comment>
<dbReference type="PROSITE" id="PS00805">
    <property type="entry name" value="CALRETICULIN_REPEAT"/>
    <property type="match status" value="1"/>
</dbReference>
<name>A0ABR0KGB8_9EURO</name>
<dbReference type="Gene3D" id="2.60.120.200">
    <property type="match status" value="1"/>
</dbReference>
<keyword evidence="5 8" id="KW-1133">Transmembrane helix</keyword>
<feature type="chain" id="PRO_5044956317" description="Calnexin" evidence="8">
    <location>
        <begin position="19"/>
        <end position="565"/>
    </location>
</feature>
<dbReference type="InterPro" id="IPR013320">
    <property type="entry name" value="ConA-like_dom_sf"/>
</dbReference>
<dbReference type="PANTHER" id="PTHR11073:SF1">
    <property type="entry name" value="CALNEXIN 14D-RELATED"/>
    <property type="match status" value="1"/>
</dbReference>
<dbReference type="Pfam" id="PF00262">
    <property type="entry name" value="Calreticulin"/>
    <property type="match status" value="1"/>
</dbReference>
<reference evidence="10 11" key="1">
    <citation type="submission" date="2023-08" db="EMBL/GenBank/DDBJ databases">
        <title>Black Yeasts Isolated from many extreme environments.</title>
        <authorList>
            <person name="Coleine C."/>
            <person name="Stajich J.E."/>
            <person name="Selbmann L."/>
        </authorList>
    </citation>
    <scope>NUCLEOTIDE SEQUENCE [LARGE SCALE GENOMIC DNA]</scope>
    <source>
        <strain evidence="10 11">CCFEE 5885</strain>
    </source>
</reference>
<evidence type="ECO:0008006" key="12">
    <source>
        <dbReference type="Google" id="ProtNLM"/>
    </source>
</evidence>
<evidence type="ECO:0000256" key="1">
    <source>
        <dbReference type="ARBA" id="ARBA00004389"/>
    </source>
</evidence>
<feature type="transmembrane region" description="Helical" evidence="8">
    <location>
        <begin position="488"/>
        <end position="507"/>
    </location>
</feature>
<dbReference type="Gene3D" id="2.10.250.10">
    <property type="entry name" value="Calreticulin/calnexin, P domain"/>
    <property type="match status" value="1"/>
</dbReference>
<protein>
    <recommendedName>
        <fullName evidence="12">Calnexin</fullName>
    </recommendedName>
</protein>